<evidence type="ECO:0000313" key="3">
    <source>
        <dbReference type="Proteomes" id="UP000602395"/>
    </source>
</evidence>
<dbReference type="SUPFAM" id="SSF53474">
    <property type="entry name" value="alpha/beta-Hydrolases"/>
    <property type="match status" value="1"/>
</dbReference>
<keyword evidence="3" id="KW-1185">Reference proteome</keyword>
<feature type="chain" id="PRO_5046227360" evidence="1">
    <location>
        <begin position="28"/>
        <end position="327"/>
    </location>
</feature>
<dbReference type="InterPro" id="IPR000801">
    <property type="entry name" value="Esterase-like"/>
</dbReference>
<reference evidence="2 3" key="1">
    <citation type="submission" date="2020-09" db="EMBL/GenBank/DDBJ databases">
        <title>Novel species in genus Gordonia.</title>
        <authorList>
            <person name="Zhang G."/>
        </authorList>
    </citation>
    <scope>NUCLEOTIDE SEQUENCE [LARGE SCALE GENOMIC DNA]</scope>
    <source>
        <strain evidence="2 3">ON-33</strain>
    </source>
</reference>
<keyword evidence="1" id="KW-0732">Signal</keyword>
<dbReference type="PANTHER" id="PTHR48098">
    <property type="entry name" value="ENTEROCHELIN ESTERASE-RELATED"/>
    <property type="match status" value="1"/>
</dbReference>
<feature type="signal peptide" evidence="1">
    <location>
        <begin position="1"/>
        <end position="27"/>
    </location>
</feature>
<dbReference type="Proteomes" id="UP000602395">
    <property type="component" value="Unassembled WGS sequence"/>
</dbReference>
<protein>
    <submittedName>
        <fullName evidence="2">Esterase family protein</fullName>
    </submittedName>
</protein>
<evidence type="ECO:0000256" key="1">
    <source>
        <dbReference type="SAM" id="SignalP"/>
    </source>
</evidence>
<dbReference type="InterPro" id="IPR029058">
    <property type="entry name" value="AB_hydrolase_fold"/>
</dbReference>
<evidence type="ECO:0000313" key="2">
    <source>
        <dbReference type="EMBL" id="MBD1320249.1"/>
    </source>
</evidence>
<dbReference type="PANTHER" id="PTHR48098:SF1">
    <property type="entry name" value="DIACYLGLYCEROL ACYLTRANSFERASE_MYCOLYLTRANSFERASE AG85A"/>
    <property type="match status" value="1"/>
</dbReference>
<name>A0ABR7WET1_9ACTN</name>
<comment type="caution">
    <text evidence="2">The sequence shown here is derived from an EMBL/GenBank/DDBJ whole genome shotgun (WGS) entry which is preliminary data.</text>
</comment>
<dbReference type="InterPro" id="IPR050583">
    <property type="entry name" value="Mycobacterial_A85_antigen"/>
</dbReference>
<proteinExistence type="predicted"/>
<accession>A0ABR7WET1</accession>
<dbReference type="Gene3D" id="3.40.50.1820">
    <property type="entry name" value="alpha/beta hydrolase"/>
    <property type="match status" value="1"/>
</dbReference>
<sequence length="327" mass="34734">MRKSSRWAAVVASLMVAVVGTSGVAHADDLKAAQISKSSKLSPERTDIWVKSPAMGGKVKVSVLTPRYSSGPRSTVYLLDGADAGKDVSDWITKGRAGKFFADKNVNVVLPTGGAGSFYTNWVHRDAKIGKPQWETFLAKELPPLIDAKFDGTGRNAVIGLSMGGQSAFTLAFRHPSLYSGIASLSGCPPVSGPVNESYVRTTVAKSGGDATNMWGPFGSANWDAHDPSRHLDKLRGKNIFISAGSGAVGPLDLTAPYDPKDGPRSAVTAAGSALELGAWRCSLEFAATLRANNVPFTDGFRVIGTHNWVYWERDLPVAWPTISQGL</sequence>
<gene>
    <name evidence="2" type="ORF">IDF66_11700</name>
</gene>
<dbReference type="EMBL" id="JACWMS010000002">
    <property type="protein sequence ID" value="MBD1320249.1"/>
    <property type="molecule type" value="Genomic_DNA"/>
</dbReference>
<organism evidence="2 3">
    <name type="scientific">Gordonia hankookensis</name>
    <dbReference type="NCBI Taxonomy" id="589403"/>
    <lineage>
        <taxon>Bacteria</taxon>
        <taxon>Bacillati</taxon>
        <taxon>Actinomycetota</taxon>
        <taxon>Actinomycetes</taxon>
        <taxon>Mycobacteriales</taxon>
        <taxon>Gordoniaceae</taxon>
        <taxon>Gordonia</taxon>
    </lineage>
</organism>
<dbReference type="Pfam" id="PF00756">
    <property type="entry name" value="Esterase"/>
    <property type="match status" value="1"/>
</dbReference>